<protein>
    <submittedName>
        <fullName evidence="1">Uncharacterized protein</fullName>
    </submittedName>
</protein>
<gene>
    <name evidence="1" type="ORF">BAOM_3654</name>
</gene>
<name>A0A3T0KVI7_9BACI</name>
<dbReference type="AlphaFoldDB" id="A0A3T0KVI7"/>
<accession>A0A3T0KVI7</accession>
<proteinExistence type="predicted"/>
<reference evidence="1 2" key="1">
    <citation type="submission" date="2018-01" db="EMBL/GenBank/DDBJ databases">
        <title>Bacillus asahii Genome sequencing and assembly.</title>
        <authorList>
            <person name="Jiang H."/>
            <person name="Feng Y."/>
            <person name="Zhao F."/>
            <person name="Lin X."/>
        </authorList>
    </citation>
    <scope>NUCLEOTIDE SEQUENCE [LARGE SCALE GENOMIC DNA]</scope>
    <source>
        <strain evidence="1 2">OM18</strain>
    </source>
</reference>
<dbReference type="Proteomes" id="UP000283095">
    <property type="component" value="Chromosome"/>
</dbReference>
<dbReference type="EMBL" id="CP026095">
    <property type="protein sequence ID" value="AZV44263.1"/>
    <property type="molecule type" value="Genomic_DNA"/>
</dbReference>
<organism evidence="1 2">
    <name type="scientific">Peribacillus asahii</name>
    <dbReference type="NCBI Taxonomy" id="228899"/>
    <lineage>
        <taxon>Bacteria</taxon>
        <taxon>Bacillati</taxon>
        <taxon>Bacillota</taxon>
        <taxon>Bacilli</taxon>
        <taxon>Bacillales</taxon>
        <taxon>Bacillaceae</taxon>
        <taxon>Peribacillus</taxon>
    </lineage>
</organism>
<dbReference type="KEGG" id="pasa:BAOM_3654"/>
<evidence type="ECO:0000313" key="2">
    <source>
        <dbReference type="Proteomes" id="UP000283095"/>
    </source>
</evidence>
<sequence>MCLVRKVKISRNLEKNIIFHYFPKNKRYFVSIVEKKNKTNL</sequence>
<evidence type="ECO:0000313" key="1">
    <source>
        <dbReference type="EMBL" id="AZV44263.1"/>
    </source>
</evidence>